<keyword evidence="1" id="KW-0812">Transmembrane</keyword>
<evidence type="ECO:0000313" key="2">
    <source>
        <dbReference type="EMBL" id="KIK53295.1"/>
    </source>
</evidence>
<keyword evidence="3" id="KW-1185">Reference proteome</keyword>
<organism evidence="2 3">
    <name type="scientific">Collybiopsis luxurians FD-317 M1</name>
    <dbReference type="NCBI Taxonomy" id="944289"/>
    <lineage>
        <taxon>Eukaryota</taxon>
        <taxon>Fungi</taxon>
        <taxon>Dikarya</taxon>
        <taxon>Basidiomycota</taxon>
        <taxon>Agaricomycotina</taxon>
        <taxon>Agaricomycetes</taxon>
        <taxon>Agaricomycetidae</taxon>
        <taxon>Agaricales</taxon>
        <taxon>Marasmiineae</taxon>
        <taxon>Omphalotaceae</taxon>
        <taxon>Collybiopsis</taxon>
        <taxon>Collybiopsis luxurians</taxon>
    </lineage>
</organism>
<reference evidence="2 3" key="1">
    <citation type="submission" date="2014-04" db="EMBL/GenBank/DDBJ databases">
        <title>Evolutionary Origins and Diversification of the Mycorrhizal Mutualists.</title>
        <authorList>
            <consortium name="DOE Joint Genome Institute"/>
            <consortium name="Mycorrhizal Genomics Consortium"/>
            <person name="Kohler A."/>
            <person name="Kuo A."/>
            <person name="Nagy L.G."/>
            <person name="Floudas D."/>
            <person name="Copeland A."/>
            <person name="Barry K.W."/>
            <person name="Cichocki N."/>
            <person name="Veneault-Fourrey C."/>
            <person name="LaButti K."/>
            <person name="Lindquist E.A."/>
            <person name="Lipzen A."/>
            <person name="Lundell T."/>
            <person name="Morin E."/>
            <person name="Murat C."/>
            <person name="Riley R."/>
            <person name="Ohm R."/>
            <person name="Sun H."/>
            <person name="Tunlid A."/>
            <person name="Henrissat B."/>
            <person name="Grigoriev I.V."/>
            <person name="Hibbett D.S."/>
            <person name="Martin F."/>
        </authorList>
    </citation>
    <scope>NUCLEOTIDE SEQUENCE [LARGE SCALE GENOMIC DNA]</scope>
    <source>
        <strain evidence="2 3">FD-317 M1</strain>
    </source>
</reference>
<evidence type="ECO:0000313" key="3">
    <source>
        <dbReference type="Proteomes" id="UP000053593"/>
    </source>
</evidence>
<dbReference type="EMBL" id="KN834831">
    <property type="protein sequence ID" value="KIK53295.1"/>
    <property type="molecule type" value="Genomic_DNA"/>
</dbReference>
<proteinExistence type="predicted"/>
<dbReference type="AlphaFoldDB" id="A0A0D0AS89"/>
<feature type="transmembrane region" description="Helical" evidence="1">
    <location>
        <begin position="149"/>
        <end position="173"/>
    </location>
</feature>
<evidence type="ECO:0000256" key="1">
    <source>
        <dbReference type="SAM" id="Phobius"/>
    </source>
</evidence>
<feature type="transmembrane region" description="Helical" evidence="1">
    <location>
        <begin position="58"/>
        <end position="84"/>
    </location>
</feature>
<dbReference type="HOGENOM" id="CLU_1518036_0_0_1"/>
<keyword evidence="1" id="KW-1133">Transmembrane helix</keyword>
<dbReference type="Proteomes" id="UP000053593">
    <property type="component" value="Unassembled WGS sequence"/>
</dbReference>
<dbReference type="OrthoDB" id="2756618at2759"/>
<keyword evidence="1" id="KW-0472">Membrane</keyword>
<sequence>MDWPGVSRKQFTYSPDAPHFRFSNFTFAAAAVFIIASTLADTVLLYRAYTLWDRQLSIVLAPVVLLLSSVGAGIYALILAGKLGGILSSTDFPVSDTTLKEAKIGTLVFAGSTLVVNLILTGLIVYRVRQCSQITNKYLPSSEHVNNKPLVKLIMGSCLLYPIAIAALYGGAIGVRTEAYFVGPILAQIMGISPTFMIVEIDLTLKSPISGSEHQGEI</sequence>
<feature type="transmembrane region" description="Helical" evidence="1">
    <location>
        <begin position="104"/>
        <end position="128"/>
    </location>
</feature>
<protein>
    <submittedName>
        <fullName evidence="2">Unplaced genomic scaffold GYMLUscaffold_83, whole genome shotgun sequence</fullName>
    </submittedName>
</protein>
<accession>A0A0D0AS89</accession>
<feature type="transmembrane region" description="Helical" evidence="1">
    <location>
        <begin position="25"/>
        <end position="46"/>
    </location>
</feature>
<name>A0A0D0AS89_9AGAR</name>
<gene>
    <name evidence="2" type="ORF">GYMLUDRAFT_941553</name>
</gene>
<feature type="transmembrane region" description="Helical" evidence="1">
    <location>
        <begin position="179"/>
        <end position="199"/>
    </location>
</feature>